<dbReference type="FunCoup" id="Q7RM75">
    <property type="interactions" value="711"/>
</dbReference>
<sequence length="952" mass="110060">MNKIYGNNFERDYSIYVYGKIFDLIEDLNSYNLKCYINNEKNIDLWKEFKYKKKNKWRFISTLDYYGNFKNIKCEFDVIPIIFNNEYEILYLGVSVFFKDNFWEEYKNGNYNYIELFISHINVGYIHNFSNSQYENGCNVIPQDSSKRSILKCLINLDYLRKLYKEEKLKNYTDRITNTTNDNNHKDIINSYNYYIENINTEKYSNTYNNNVNDNIYKPCFGNNYNVLYNNNGIIFNNTNKNIYTQNEDVIINTFTDSTNPIHSHENDVSICKNDTSYESSDSYIIKTNNECNYIGDTRYRKSCSGECNYIANCANVDGLTTSHIDNSQGKQNSSPNEHINHTHSQRCYDNSSINCQNSSSNLGIPRDSTSAFQGIHRKIKSAEDSLSVFISKTEQITYNNVKMHSFKENTGYRYDKELINYEYSYINNERNKITPIDKTGNNYDGALIKEGAKSYTSLPNNNSSSWSSSYDSGGNNNKVYMSSLEKNEILLKAHQYIIKTPEKNSNVKSDHVTNCSGDETLHYNKNDHIQCGITTTLTDTNVRINQKSEFKRNVYICNENISEKSNNIPCDNYINENKQNKENEKWKNFKSGFFSSKGNRTYNEDRVVTISSICDFIHNECKNLFDNCKHHDADTNATEELYSDDYLNREYFDHLFKSTDTENNNMLNNPYMYCAIYDGHNGENAVNIIQKLLHIHVYSYYINGNSICNALKYGFQRMDEHLCKKSANSRENNHSDFSSGSTACVSVILNNMVYIANIGDSRCVLSKNGRAVVITVDHKASINKKEEQRIINSGGILDQEGYLGGCLGVCRGFGSFDKKTNEKLKGLICEPDIFQIKLTDDDEFLIICCDGIFDVMTSQEAVNTVRTSLVENNNPNVAAEALCQLAYKRKSLDNLSVVIIIFQNPEHKKKENISANAYTGQTGRFRRRHCLLMFHKYMVWTHTPFANDLNN</sequence>
<evidence type="ECO:0000313" key="3">
    <source>
        <dbReference type="EMBL" id="EAA21747.1"/>
    </source>
</evidence>
<dbReference type="AlphaFoldDB" id="Q7RM75"/>
<organism evidence="3 4">
    <name type="scientific">Plasmodium yoelii yoelii</name>
    <dbReference type="NCBI Taxonomy" id="73239"/>
    <lineage>
        <taxon>Eukaryota</taxon>
        <taxon>Sar</taxon>
        <taxon>Alveolata</taxon>
        <taxon>Apicomplexa</taxon>
        <taxon>Aconoidasida</taxon>
        <taxon>Haemosporida</taxon>
        <taxon>Plasmodiidae</taxon>
        <taxon>Plasmodium</taxon>
        <taxon>Plasmodium (Vinckeia)</taxon>
    </lineage>
</organism>
<dbReference type="InterPro" id="IPR001932">
    <property type="entry name" value="PPM-type_phosphatase-like_dom"/>
</dbReference>
<gene>
    <name evidence="3" type="ORF">PY02310</name>
</gene>
<feature type="non-terminal residue" evidence="3">
    <location>
        <position position="952"/>
    </location>
</feature>
<dbReference type="InterPro" id="IPR015655">
    <property type="entry name" value="PP2C"/>
</dbReference>
<dbReference type="InParanoid" id="Q7RM75"/>
<evidence type="ECO:0000259" key="2">
    <source>
        <dbReference type="PROSITE" id="PS51746"/>
    </source>
</evidence>
<dbReference type="PaxDb" id="73239-Q7RM75"/>
<dbReference type="PANTHER" id="PTHR13832:SF790">
    <property type="entry name" value="PROTEIN PHOSPHATASE 2C 22-RELATED"/>
    <property type="match status" value="1"/>
</dbReference>
<feature type="domain" description="PPM-type phosphatase" evidence="2">
    <location>
        <begin position="591"/>
        <end position="903"/>
    </location>
</feature>
<dbReference type="SUPFAM" id="SSF81606">
    <property type="entry name" value="PP2C-like"/>
    <property type="match status" value="1"/>
</dbReference>
<accession>Q7RM75</accession>
<evidence type="ECO:0000256" key="1">
    <source>
        <dbReference type="SAM" id="MobiDB-lite"/>
    </source>
</evidence>
<dbReference type="PROSITE" id="PS51746">
    <property type="entry name" value="PPM_2"/>
    <property type="match status" value="1"/>
</dbReference>
<evidence type="ECO:0000313" key="4">
    <source>
        <dbReference type="Proteomes" id="UP000008553"/>
    </source>
</evidence>
<dbReference type="STRING" id="73239.Q7RM75"/>
<dbReference type="CDD" id="cd00143">
    <property type="entry name" value="PP2Cc"/>
    <property type="match status" value="1"/>
</dbReference>
<reference evidence="3 4" key="1">
    <citation type="journal article" date="2002" name="Nature">
        <title>Genome sequence and comparative analysis of the model rodent malaria parasite Plasmodium yoelii yoelii.</title>
        <authorList>
            <person name="Carlton J.M."/>
            <person name="Angiuoli S.V."/>
            <person name="Suh B.B."/>
            <person name="Kooij T.W."/>
            <person name="Pertea M."/>
            <person name="Silva J.C."/>
            <person name="Ermolaeva M.D."/>
            <person name="Allen J.E."/>
            <person name="Selengut J.D."/>
            <person name="Koo H.L."/>
            <person name="Peterson J.D."/>
            <person name="Pop M."/>
            <person name="Kosack D.S."/>
            <person name="Shumway M.F."/>
            <person name="Bidwell S.L."/>
            <person name="Shallom S.J."/>
            <person name="van Aken S.E."/>
            <person name="Riedmuller S.B."/>
            <person name="Feldblyum T.V."/>
            <person name="Cho J.K."/>
            <person name="Quackenbush J."/>
            <person name="Sedegah M."/>
            <person name="Shoaibi A."/>
            <person name="Cummings L.M."/>
            <person name="Florens L."/>
            <person name="Yates J.R."/>
            <person name="Raine J.D."/>
            <person name="Sinden R.E."/>
            <person name="Harris M.A."/>
            <person name="Cunningham D.A."/>
            <person name="Preiser P.R."/>
            <person name="Bergman L.W."/>
            <person name="Vaidya A.B."/>
            <person name="van Lin L.H."/>
            <person name="Janse C.J."/>
            <person name="Waters A.P."/>
            <person name="Smith H.O."/>
            <person name="White O.R."/>
            <person name="Salzberg S.L."/>
            <person name="Venter J.C."/>
            <person name="Fraser C.M."/>
            <person name="Hoffman S.L."/>
            <person name="Gardner M.J."/>
            <person name="Carucci D.J."/>
        </authorList>
    </citation>
    <scope>NUCLEOTIDE SEQUENCE [LARGE SCALE GENOMIC DNA]</scope>
    <source>
        <strain evidence="3 4">17XNL</strain>
    </source>
</reference>
<dbReference type="Gene3D" id="3.60.40.10">
    <property type="entry name" value="PPM-type phosphatase domain"/>
    <property type="match status" value="1"/>
</dbReference>
<feature type="region of interest" description="Disordered" evidence="1">
    <location>
        <begin position="325"/>
        <end position="344"/>
    </location>
</feature>
<comment type="caution">
    <text evidence="3">The sequence shown here is derived from an EMBL/GenBank/DDBJ whole genome shotgun (WGS) entry which is preliminary data.</text>
</comment>
<feature type="compositionally biased region" description="Polar residues" evidence="1">
    <location>
        <begin position="325"/>
        <end position="338"/>
    </location>
</feature>
<name>Q7RM75_PLAYO</name>
<dbReference type="GO" id="GO:0004722">
    <property type="term" value="F:protein serine/threonine phosphatase activity"/>
    <property type="evidence" value="ECO:0007669"/>
    <property type="project" value="InterPro"/>
</dbReference>
<dbReference type="SMART" id="SM00332">
    <property type="entry name" value="PP2Cc"/>
    <property type="match status" value="1"/>
</dbReference>
<keyword evidence="4" id="KW-1185">Reference proteome</keyword>
<protein>
    <submittedName>
        <fullName evidence="3">Protein phosphatase</fullName>
    </submittedName>
</protein>
<dbReference type="Proteomes" id="UP000008553">
    <property type="component" value="Unassembled WGS sequence"/>
</dbReference>
<dbReference type="EMBL" id="AABL01000631">
    <property type="protein sequence ID" value="EAA21747.1"/>
    <property type="molecule type" value="Genomic_DNA"/>
</dbReference>
<dbReference type="Pfam" id="PF00481">
    <property type="entry name" value="PP2C"/>
    <property type="match status" value="1"/>
</dbReference>
<proteinExistence type="predicted"/>
<dbReference type="PANTHER" id="PTHR13832">
    <property type="entry name" value="PROTEIN PHOSPHATASE 2C"/>
    <property type="match status" value="1"/>
</dbReference>
<dbReference type="InterPro" id="IPR036457">
    <property type="entry name" value="PPM-type-like_dom_sf"/>
</dbReference>